<name>A0ABD2YH00_9GENT</name>
<keyword evidence="3" id="KW-1185">Reference proteome</keyword>
<feature type="compositionally biased region" description="Low complexity" evidence="1">
    <location>
        <begin position="1"/>
        <end position="19"/>
    </location>
</feature>
<evidence type="ECO:0000256" key="1">
    <source>
        <dbReference type="SAM" id="MobiDB-lite"/>
    </source>
</evidence>
<feature type="region of interest" description="Disordered" evidence="1">
    <location>
        <begin position="1"/>
        <end position="71"/>
    </location>
</feature>
<organism evidence="2 3">
    <name type="scientific">Cinchona calisaya</name>
    <dbReference type="NCBI Taxonomy" id="153742"/>
    <lineage>
        <taxon>Eukaryota</taxon>
        <taxon>Viridiplantae</taxon>
        <taxon>Streptophyta</taxon>
        <taxon>Embryophyta</taxon>
        <taxon>Tracheophyta</taxon>
        <taxon>Spermatophyta</taxon>
        <taxon>Magnoliopsida</taxon>
        <taxon>eudicotyledons</taxon>
        <taxon>Gunneridae</taxon>
        <taxon>Pentapetalae</taxon>
        <taxon>asterids</taxon>
        <taxon>lamiids</taxon>
        <taxon>Gentianales</taxon>
        <taxon>Rubiaceae</taxon>
        <taxon>Cinchonoideae</taxon>
        <taxon>Cinchoneae</taxon>
        <taxon>Cinchona</taxon>
    </lineage>
</organism>
<comment type="caution">
    <text evidence="2">The sequence shown here is derived from an EMBL/GenBank/DDBJ whole genome shotgun (WGS) entry which is preliminary data.</text>
</comment>
<accession>A0ABD2YH00</accession>
<gene>
    <name evidence="2" type="ORF">ACH5RR_034991</name>
</gene>
<reference evidence="2 3" key="1">
    <citation type="submission" date="2024-11" db="EMBL/GenBank/DDBJ databases">
        <title>A near-complete genome assembly of Cinchona calisaya.</title>
        <authorList>
            <person name="Lian D.C."/>
            <person name="Zhao X.W."/>
            <person name="Wei L."/>
        </authorList>
    </citation>
    <scope>NUCLEOTIDE SEQUENCE [LARGE SCALE GENOMIC DNA]</scope>
    <source>
        <tissue evidence="2">Nenye</tissue>
    </source>
</reference>
<feature type="compositionally biased region" description="Polar residues" evidence="1">
    <location>
        <begin position="32"/>
        <end position="47"/>
    </location>
</feature>
<dbReference type="AlphaFoldDB" id="A0ABD2YH00"/>
<protein>
    <submittedName>
        <fullName evidence="2">Uncharacterized protein</fullName>
    </submittedName>
</protein>
<dbReference type="Proteomes" id="UP001630127">
    <property type="component" value="Unassembled WGS sequence"/>
</dbReference>
<proteinExistence type="predicted"/>
<dbReference type="EMBL" id="JBJUIK010000014">
    <property type="protein sequence ID" value="KAL3505150.1"/>
    <property type="molecule type" value="Genomic_DNA"/>
</dbReference>
<sequence>MLSSKNESSSSCDSDTDNNTQKQVELEFGCSDPSQLVSSSQKNSVDVSESIEEEPKEEKHSIAKDRSRREIRPPQRYANLVAYALSVIEETDGVGEPSTYFEAVSCDNSAKCWSL</sequence>
<evidence type="ECO:0000313" key="2">
    <source>
        <dbReference type="EMBL" id="KAL3505150.1"/>
    </source>
</evidence>
<feature type="compositionally biased region" description="Basic and acidic residues" evidence="1">
    <location>
        <begin position="56"/>
        <end position="71"/>
    </location>
</feature>
<evidence type="ECO:0000313" key="3">
    <source>
        <dbReference type="Proteomes" id="UP001630127"/>
    </source>
</evidence>